<reference evidence="1 2" key="1">
    <citation type="journal article" date="2014" name="Arch. Microbiol.">
        <title>Arthrobacter enclensis sp. nov., isolated from sediment sample.</title>
        <authorList>
            <person name="Dastager S.G."/>
            <person name="Liu Q."/>
            <person name="Tang S.K."/>
            <person name="Krishnamurthi S."/>
            <person name="Lee J.C."/>
            <person name="Li W.J."/>
        </authorList>
    </citation>
    <scope>NUCLEOTIDE SEQUENCE [LARGE SCALE GENOMIC DNA]</scope>
    <source>
        <strain evidence="1 2">NIO-1008</strain>
    </source>
</reference>
<dbReference type="Proteomes" id="UP000053199">
    <property type="component" value="Unassembled WGS sequence"/>
</dbReference>
<keyword evidence="2" id="KW-1185">Reference proteome</keyword>
<protein>
    <submittedName>
        <fullName evidence="1">Uncharacterized protein</fullName>
    </submittedName>
</protein>
<proteinExistence type="predicted"/>
<organism evidence="1 2">
    <name type="scientific">Pseudarthrobacter enclensis</name>
    <dbReference type="NCBI Taxonomy" id="993070"/>
    <lineage>
        <taxon>Bacteria</taxon>
        <taxon>Bacillati</taxon>
        <taxon>Actinomycetota</taxon>
        <taxon>Actinomycetes</taxon>
        <taxon>Micrococcales</taxon>
        <taxon>Micrococcaceae</taxon>
        <taxon>Pseudarthrobacter</taxon>
    </lineage>
</organism>
<gene>
    <name evidence="1" type="ORF">AS031_12655</name>
</gene>
<sequence>MSVEVVHPMCFDLPVKIIRCSSTISGDTKFALQSHAVTIGALAHIPGSIWSQPVRLDPVLGMNQSQLIKEDVPGSCIISTQANLRQFPSTLIELLEI</sequence>
<comment type="caution">
    <text evidence="1">The sequence shown here is derived from an EMBL/GenBank/DDBJ whole genome shotgun (WGS) entry which is preliminary data.</text>
</comment>
<dbReference type="EMBL" id="LNQM01000005">
    <property type="protein sequence ID" value="KSU75416.1"/>
    <property type="molecule type" value="Genomic_DNA"/>
</dbReference>
<evidence type="ECO:0000313" key="2">
    <source>
        <dbReference type="Proteomes" id="UP000053199"/>
    </source>
</evidence>
<accession>A0A0V8IKX2</accession>
<evidence type="ECO:0000313" key="1">
    <source>
        <dbReference type="EMBL" id="KSU75416.1"/>
    </source>
</evidence>
<name>A0A0V8IKX2_9MICC</name>
<dbReference type="AlphaFoldDB" id="A0A0V8IKX2"/>